<sequence length="141" mass="15176">MTAATVMQVQELCSHIAGFLVSDTSTDLRSTSLISRSLCAASQLHLFPTVTIVTAGGNAPSVARLQSVLESSPHLVLYIRRLEVPIHAGTLTTLASIRFSGLRAVGFRGFKDNCPMELMHGLTSRAPSLRKLTLNRARSSL</sequence>
<dbReference type="EMBL" id="JARKIE010001105">
    <property type="protein sequence ID" value="KAJ7606380.1"/>
    <property type="molecule type" value="Genomic_DNA"/>
</dbReference>
<name>A0AAD7B0B9_MYCRO</name>
<dbReference type="Proteomes" id="UP001221757">
    <property type="component" value="Unassembled WGS sequence"/>
</dbReference>
<proteinExistence type="predicted"/>
<dbReference type="AlphaFoldDB" id="A0AAD7B0B9"/>
<gene>
    <name evidence="1" type="ORF">B0H17DRAFT_1221766</name>
</gene>
<accession>A0AAD7B0B9</accession>
<comment type="caution">
    <text evidence="1">The sequence shown here is derived from an EMBL/GenBank/DDBJ whole genome shotgun (WGS) entry which is preliminary data.</text>
</comment>
<evidence type="ECO:0000313" key="2">
    <source>
        <dbReference type="Proteomes" id="UP001221757"/>
    </source>
</evidence>
<keyword evidence="2" id="KW-1185">Reference proteome</keyword>
<evidence type="ECO:0000313" key="1">
    <source>
        <dbReference type="EMBL" id="KAJ7606380.1"/>
    </source>
</evidence>
<organism evidence="1 2">
    <name type="scientific">Mycena rosella</name>
    <name type="common">Pink bonnet</name>
    <name type="synonym">Agaricus rosellus</name>
    <dbReference type="NCBI Taxonomy" id="1033263"/>
    <lineage>
        <taxon>Eukaryota</taxon>
        <taxon>Fungi</taxon>
        <taxon>Dikarya</taxon>
        <taxon>Basidiomycota</taxon>
        <taxon>Agaricomycotina</taxon>
        <taxon>Agaricomycetes</taxon>
        <taxon>Agaricomycetidae</taxon>
        <taxon>Agaricales</taxon>
        <taxon>Marasmiineae</taxon>
        <taxon>Mycenaceae</taxon>
        <taxon>Mycena</taxon>
    </lineage>
</organism>
<reference evidence="1" key="1">
    <citation type="submission" date="2023-03" db="EMBL/GenBank/DDBJ databases">
        <title>Massive genome expansion in bonnet fungi (Mycena s.s.) driven by repeated elements and novel gene families across ecological guilds.</title>
        <authorList>
            <consortium name="Lawrence Berkeley National Laboratory"/>
            <person name="Harder C.B."/>
            <person name="Miyauchi S."/>
            <person name="Viragh M."/>
            <person name="Kuo A."/>
            <person name="Thoen E."/>
            <person name="Andreopoulos B."/>
            <person name="Lu D."/>
            <person name="Skrede I."/>
            <person name="Drula E."/>
            <person name="Henrissat B."/>
            <person name="Morin E."/>
            <person name="Kohler A."/>
            <person name="Barry K."/>
            <person name="LaButti K."/>
            <person name="Morin E."/>
            <person name="Salamov A."/>
            <person name="Lipzen A."/>
            <person name="Mereny Z."/>
            <person name="Hegedus B."/>
            <person name="Baldrian P."/>
            <person name="Stursova M."/>
            <person name="Weitz H."/>
            <person name="Taylor A."/>
            <person name="Grigoriev I.V."/>
            <person name="Nagy L.G."/>
            <person name="Martin F."/>
            <person name="Kauserud H."/>
        </authorList>
    </citation>
    <scope>NUCLEOTIDE SEQUENCE</scope>
    <source>
        <strain evidence="1">CBHHK067</strain>
    </source>
</reference>
<protein>
    <submittedName>
        <fullName evidence="1">Uncharacterized protein</fullName>
    </submittedName>
</protein>